<keyword evidence="1" id="KW-0472">Membrane</keyword>
<comment type="caution">
    <text evidence="2">The sequence shown here is derived from an EMBL/GenBank/DDBJ whole genome shotgun (WGS) entry which is preliminary data.</text>
</comment>
<keyword evidence="3" id="KW-1185">Reference proteome</keyword>
<evidence type="ECO:0008006" key="4">
    <source>
        <dbReference type="Google" id="ProtNLM"/>
    </source>
</evidence>
<keyword evidence="1" id="KW-0812">Transmembrane</keyword>
<protein>
    <recommendedName>
        <fullName evidence="4">Cytochrome c oxidase subunit 4</fullName>
    </recommendedName>
</protein>
<keyword evidence="1" id="KW-1133">Transmembrane helix</keyword>
<accession>A0ABR8QP13</accession>
<proteinExistence type="predicted"/>
<reference evidence="2 3" key="1">
    <citation type="submission" date="2020-08" db="EMBL/GenBank/DDBJ databases">
        <title>A Genomic Blueprint of the Chicken Gut Microbiome.</title>
        <authorList>
            <person name="Gilroy R."/>
            <person name="Ravi A."/>
            <person name="Getino M."/>
            <person name="Pursley I."/>
            <person name="Horton D.L."/>
            <person name="Alikhan N.-F."/>
            <person name="Baker D."/>
            <person name="Gharbi K."/>
            <person name="Hall N."/>
            <person name="Watson M."/>
            <person name="Adriaenssens E.M."/>
            <person name="Foster-Nyarko E."/>
            <person name="Jarju S."/>
            <person name="Secka A."/>
            <person name="Antonio M."/>
            <person name="Oren A."/>
            <person name="Chaudhuri R."/>
            <person name="La Ragione R.M."/>
            <person name="Hildebrand F."/>
            <person name="Pallen M.J."/>
        </authorList>
    </citation>
    <scope>NUCLEOTIDE SEQUENCE [LARGE SCALE GENOMIC DNA]</scope>
    <source>
        <strain evidence="2 3">Sa5YUA1</strain>
    </source>
</reference>
<feature type="transmembrane region" description="Helical" evidence="1">
    <location>
        <begin position="34"/>
        <end position="54"/>
    </location>
</feature>
<name>A0ABR8QP13_9BACI</name>
<organism evidence="2 3">
    <name type="scientific">Cytobacillus stercorigallinarum</name>
    <dbReference type="NCBI Taxonomy" id="2762240"/>
    <lineage>
        <taxon>Bacteria</taxon>
        <taxon>Bacillati</taxon>
        <taxon>Bacillota</taxon>
        <taxon>Bacilli</taxon>
        <taxon>Bacillales</taxon>
        <taxon>Bacillaceae</taxon>
        <taxon>Cytobacillus</taxon>
    </lineage>
</organism>
<evidence type="ECO:0000313" key="3">
    <source>
        <dbReference type="Proteomes" id="UP000657931"/>
    </source>
</evidence>
<evidence type="ECO:0000256" key="1">
    <source>
        <dbReference type="SAM" id="Phobius"/>
    </source>
</evidence>
<evidence type="ECO:0000313" key="2">
    <source>
        <dbReference type="EMBL" id="MBD7937251.1"/>
    </source>
</evidence>
<feature type="transmembrane region" description="Helical" evidence="1">
    <location>
        <begin position="6"/>
        <end position="22"/>
    </location>
</feature>
<gene>
    <name evidence="2" type="ORF">H9655_09420</name>
</gene>
<sequence>MLDWLNIGSLILGVTAWVLPFLHFNRKQEHATRWVTYSFFSFICCGMAILFQLMFQYHLVKIEDFSAMMDTAGFAVFAASVLFGVTIILNMFAWLNDRQTK</sequence>
<dbReference type="EMBL" id="JACSQT010000003">
    <property type="protein sequence ID" value="MBD7937251.1"/>
    <property type="molecule type" value="Genomic_DNA"/>
</dbReference>
<dbReference type="Proteomes" id="UP000657931">
    <property type="component" value="Unassembled WGS sequence"/>
</dbReference>
<feature type="transmembrane region" description="Helical" evidence="1">
    <location>
        <begin position="74"/>
        <end position="95"/>
    </location>
</feature>